<feature type="domain" description="AB hydrolase-1" evidence="2">
    <location>
        <begin position="34"/>
        <end position="278"/>
    </location>
</feature>
<feature type="compositionally biased region" description="Basic residues" evidence="1">
    <location>
        <begin position="339"/>
        <end position="349"/>
    </location>
</feature>
<dbReference type="KEGG" id="vin:AKJ08_2015"/>
<dbReference type="InterPro" id="IPR029058">
    <property type="entry name" value="AB_hydrolase_fold"/>
</dbReference>
<evidence type="ECO:0000256" key="1">
    <source>
        <dbReference type="SAM" id="MobiDB-lite"/>
    </source>
</evidence>
<evidence type="ECO:0000313" key="3">
    <source>
        <dbReference type="EMBL" id="AKU91628.1"/>
    </source>
</evidence>
<dbReference type="EMBL" id="CP012332">
    <property type="protein sequence ID" value="AKU91628.1"/>
    <property type="molecule type" value="Genomic_DNA"/>
</dbReference>
<keyword evidence="4" id="KW-1185">Reference proteome</keyword>
<dbReference type="Gene3D" id="3.40.50.1820">
    <property type="entry name" value="alpha/beta hydrolase"/>
    <property type="match status" value="1"/>
</dbReference>
<dbReference type="PRINTS" id="PR00111">
    <property type="entry name" value="ABHYDROLASE"/>
</dbReference>
<dbReference type="PANTHER" id="PTHR46438">
    <property type="entry name" value="ALPHA/BETA-HYDROLASES SUPERFAMILY PROTEIN"/>
    <property type="match status" value="1"/>
</dbReference>
<feature type="region of interest" description="Disordered" evidence="1">
    <location>
        <begin position="305"/>
        <end position="349"/>
    </location>
</feature>
<feature type="compositionally biased region" description="Low complexity" evidence="1">
    <location>
        <begin position="308"/>
        <end position="334"/>
    </location>
</feature>
<evidence type="ECO:0000259" key="2">
    <source>
        <dbReference type="Pfam" id="PF12697"/>
    </source>
</evidence>
<sequence length="349" mass="36700">MTPDHEVDVVREDGFTAVGGVRIHYEAYGAGNPVVLVHGLGASAASWRRLAPFLAEAGYRVLALDLKGCGLSARPPGDYSRKALASLVCGFMDNLGIRRARAVVGHSMGGAIALEIAASRPERLDLVAVVDGQGVISAPWILQAAAPVTPIVGTLASSVTALSPAAPRRFFARMYLKRIFADPSAVTDDLVETYAASADAGYQRAMFAMIQHLGNTADLASRIRTLKHPAVLLWGRHDPVCPLPLGEELQRSLPDAELHVLEDCGHCAPEERPAEVAAHLVDFFARRGPRLPRPVLMSAARANGNGKGHVPGAVAAEPAAVPASVGATAAPAEPSSKGRGGKRRKESLH</sequence>
<reference evidence="3 4" key="1">
    <citation type="submission" date="2015-08" db="EMBL/GenBank/DDBJ databases">
        <authorList>
            <person name="Babu N.S."/>
            <person name="Beckwith C.J."/>
            <person name="Beseler K.G."/>
            <person name="Brison A."/>
            <person name="Carone J.V."/>
            <person name="Caskin T.P."/>
            <person name="Diamond M."/>
            <person name="Durham M.E."/>
            <person name="Foxe J.M."/>
            <person name="Go M."/>
            <person name="Henderson B.A."/>
            <person name="Jones I.B."/>
            <person name="McGettigan J.A."/>
            <person name="Micheletti S.J."/>
            <person name="Nasrallah M.E."/>
            <person name="Ortiz D."/>
            <person name="Piller C.R."/>
            <person name="Privatt S.R."/>
            <person name="Schneider S.L."/>
            <person name="Sharp S."/>
            <person name="Smith T.C."/>
            <person name="Stanton J.D."/>
            <person name="Ullery H.E."/>
            <person name="Wilson R.J."/>
            <person name="Serrano M.G."/>
            <person name="Buck G."/>
            <person name="Lee V."/>
            <person name="Wang Y."/>
            <person name="Carvalho R."/>
            <person name="Voegtly L."/>
            <person name="Shi R."/>
            <person name="Duckworth R."/>
            <person name="Johnson A."/>
            <person name="Loviza R."/>
            <person name="Walstead R."/>
            <person name="Shah Z."/>
            <person name="Kiflezghi M."/>
            <person name="Wade K."/>
            <person name="Ball S.L."/>
            <person name="Bradley K.W."/>
            <person name="Asai D.J."/>
            <person name="Bowman C.A."/>
            <person name="Russell D.A."/>
            <person name="Pope W.H."/>
            <person name="Jacobs-Sera D."/>
            <person name="Hendrix R.W."/>
            <person name="Hatfull G.F."/>
        </authorList>
    </citation>
    <scope>NUCLEOTIDE SEQUENCE [LARGE SCALE GENOMIC DNA]</scope>
    <source>
        <strain evidence="3 4">DSM 27710</strain>
    </source>
</reference>
<dbReference type="InterPro" id="IPR000639">
    <property type="entry name" value="Epox_hydrolase-like"/>
</dbReference>
<dbReference type="InterPro" id="IPR000073">
    <property type="entry name" value="AB_hydrolase_1"/>
</dbReference>
<dbReference type="RefSeq" id="WP_050725914.1">
    <property type="nucleotide sequence ID" value="NZ_CP012332.1"/>
</dbReference>
<proteinExistence type="predicted"/>
<name>A0A0K1PDK9_9BACT</name>
<dbReference type="SUPFAM" id="SSF53474">
    <property type="entry name" value="alpha/beta-Hydrolases"/>
    <property type="match status" value="1"/>
</dbReference>
<organism evidence="3 4">
    <name type="scientific">Vulgatibacter incomptus</name>
    <dbReference type="NCBI Taxonomy" id="1391653"/>
    <lineage>
        <taxon>Bacteria</taxon>
        <taxon>Pseudomonadati</taxon>
        <taxon>Myxococcota</taxon>
        <taxon>Myxococcia</taxon>
        <taxon>Myxococcales</taxon>
        <taxon>Cystobacterineae</taxon>
        <taxon>Vulgatibacteraceae</taxon>
        <taxon>Vulgatibacter</taxon>
    </lineage>
</organism>
<dbReference type="STRING" id="1391653.AKJ08_2015"/>
<gene>
    <name evidence="3" type="ORF">AKJ08_2015</name>
</gene>
<dbReference type="GO" id="GO:0016787">
    <property type="term" value="F:hydrolase activity"/>
    <property type="evidence" value="ECO:0007669"/>
    <property type="project" value="UniProtKB-KW"/>
</dbReference>
<accession>A0A0K1PDK9</accession>
<dbReference type="Pfam" id="PF12697">
    <property type="entry name" value="Abhydrolase_6"/>
    <property type="match status" value="1"/>
</dbReference>
<dbReference type="AlphaFoldDB" id="A0A0K1PDK9"/>
<dbReference type="PRINTS" id="PR00412">
    <property type="entry name" value="EPOXHYDRLASE"/>
</dbReference>
<dbReference type="Proteomes" id="UP000055590">
    <property type="component" value="Chromosome"/>
</dbReference>
<dbReference type="PANTHER" id="PTHR46438:SF11">
    <property type="entry name" value="LIPASE-RELATED"/>
    <property type="match status" value="1"/>
</dbReference>
<protein>
    <submittedName>
        <fullName evidence="3">2-hydroxymuconic semialdehyde hydrolase</fullName>
    </submittedName>
</protein>
<evidence type="ECO:0000313" key="4">
    <source>
        <dbReference type="Proteomes" id="UP000055590"/>
    </source>
</evidence>
<keyword evidence="3" id="KW-0378">Hydrolase</keyword>